<comment type="caution">
    <text evidence="1">The sequence shown here is derived from an EMBL/GenBank/DDBJ whole genome shotgun (WGS) entry which is preliminary data.</text>
</comment>
<dbReference type="EMBL" id="JADNRY010000025">
    <property type="protein sequence ID" value="KAF9072317.1"/>
    <property type="molecule type" value="Genomic_DNA"/>
</dbReference>
<organism evidence="1 2">
    <name type="scientific">Rhodocollybia butyracea</name>
    <dbReference type="NCBI Taxonomy" id="206335"/>
    <lineage>
        <taxon>Eukaryota</taxon>
        <taxon>Fungi</taxon>
        <taxon>Dikarya</taxon>
        <taxon>Basidiomycota</taxon>
        <taxon>Agaricomycotina</taxon>
        <taxon>Agaricomycetes</taxon>
        <taxon>Agaricomycetidae</taxon>
        <taxon>Agaricales</taxon>
        <taxon>Marasmiineae</taxon>
        <taxon>Omphalotaceae</taxon>
        <taxon>Rhodocollybia</taxon>
    </lineage>
</organism>
<keyword evidence="2" id="KW-1185">Reference proteome</keyword>
<dbReference type="Proteomes" id="UP000772434">
    <property type="component" value="Unassembled WGS sequence"/>
</dbReference>
<dbReference type="AlphaFoldDB" id="A0A9P5UAR8"/>
<accession>A0A9P5UAR8</accession>
<name>A0A9P5UAR8_9AGAR</name>
<reference evidence="1" key="1">
    <citation type="submission" date="2020-11" db="EMBL/GenBank/DDBJ databases">
        <authorList>
            <consortium name="DOE Joint Genome Institute"/>
            <person name="Ahrendt S."/>
            <person name="Riley R."/>
            <person name="Andreopoulos W."/>
            <person name="Labutti K."/>
            <person name="Pangilinan J."/>
            <person name="Ruiz-Duenas F.J."/>
            <person name="Barrasa J.M."/>
            <person name="Sanchez-Garcia M."/>
            <person name="Camarero S."/>
            <person name="Miyauchi S."/>
            <person name="Serrano A."/>
            <person name="Linde D."/>
            <person name="Babiker R."/>
            <person name="Drula E."/>
            <person name="Ayuso-Fernandez I."/>
            <person name="Pacheco R."/>
            <person name="Padilla G."/>
            <person name="Ferreira P."/>
            <person name="Barriuso J."/>
            <person name="Kellner H."/>
            <person name="Castanera R."/>
            <person name="Alfaro M."/>
            <person name="Ramirez L."/>
            <person name="Pisabarro A.G."/>
            <person name="Kuo A."/>
            <person name="Tritt A."/>
            <person name="Lipzen A."/>
            <person name="He G."/>
            <person name="Yan M."/>
            <person name="Ng V."/>
            <person name="Cullen D."/>
            <person name="Martin F."/>
            <person name="Rosso M.-N."/>
            <person name="Henrissat B."/>
            <person name="Hibbett D."/>
            <person name="Martinez A.T."/>
            <person name="Grigoriev I.V."/>
        </authorList>
    </citation>
    <scope>NUCLEOTIDE SEQUENCE</scope>
    <source>
        <strain evidence="1">AH 40177</strain>
    </source>
</reference>
<evidence type="ECO:0000313" key="1">
    <source>
        <dbReference type="EMBL" id="KAF9072317.1"/>
    </source>
</evidence>
<protein>
    <submittedName>
        <fullName evidence="1">Uncharacterized protein</fullName>
    </submittedName>
</protein>
<evidence type="ECO:0000313" key="2">
    <source>
        <dbReference type="Proteomes" id="UP000772434"/>
    </source>
</evidence>
<gene>
    <name evidence="1" type="ORF">BDP27DRAFT_1320719</name>
</gene>
<proteinExistence type="predicted"/>
<sequence length="82" mass="9600">MRRSLRLREKSAIPAVLQEPAEATTTDGLKRLREKAASKEDNDEWHDGDEYEEDKCLKPGARDRKCLNSLEKYEESWAYWQG</sequence>